<evidence type="ECO:0000313" key="3">
    <source>
        <dbReference type="Proteomes" id="UP000596661"/>
    </source>
</evidence>
<protein>
    <submittedName>
        <fullName evidence="2">Uncharacterized protein</fullName>
    </submittedName>
</protein>
<keyword evidence="3" id="KW-1185">Reference proteome</keyword>
<dbReference type="EMBL" id="UZAU01000724">
    <property type="status" value="NOT_ANNOTATED_CDS"/>
    <property type="molecule type" value="Genomic_DNA"/>
</dbReference>
<proteinExistence type="predicted"/>
<reference evidence="2" key="1">
    <citation type="submission" date="2018-11" db="EMBL/GenBank/DDBJ databases">
        <authorList>
            <person name="Grassa J C."/>
        </authorList>
    </citation>
    <scope>NUCLEOTIDE SEQUENCE [LARGE SCALE GENOMIC DNA]</scope>
</reference>
<dbReference type="Gramene" id="evm.model.09.586">
    <property type="protein sequence ID" value="cds.evm.model.09.586"/>
    <property type="gene ID" value="evm.TU.09.586"/>
</dbReference>
<sequence length="334" mass="34820">MANGKGIPFPLVGATDSKFHNAFTCASVRPVVGATAAPLLRFSACSAASDDNGVGKTVHRPSPSVVRGSRRTKSVASRGPLGHGLEMSMVWKPKVPVDRDRRFTGNGNGAEVVLNNGEKAPAIFPILEATTQDKLTNPLALSFDFSGSGPNSNLVINEVNGPGSGPKCGIWPVEIGLLDNDKGKLVEGGPLLVVEPTNETMHIGRLEIFNFNKKTLVEPVSALGVGPNRNVVIDGGSGPCDAYSESGSCDVNGQTSIVKAVTKTSANVSLQVDMPVPSGQSSRLTAWKAKARLADLSIPPTNLFQINDVGSTVGAIEVNLTPVEEDDGPPPQEP</sequence>
<name>A0A803QGQ6_CANSA</name>
<accession>A0A803QGQ6</accession>
<reference evidence="2" key="2">
    <citation type="submission" date="2021-03" db="UniProtKB">
        <authorList>
            <consortium name="EnsemblPlants"/>
        </authorList>
    </citation>
    <scope>IDENTIFICATION</scope>
</reference>
<organism evidence="2 3">
    <name type="scientific">Cannabis sativa</name>
    <name type="common">Hemp</name>
    <name type="synonym">Marijuana</name>
    <dbReference type="NCBI Taxonomy" id="3483"/>
    <lineage>
        <taxon>Eukaryota</taxon>
        <taxon>Viridiplantae</taxon>
        <taxon>Streptophyta</taxon>
        <taxon>Embryophyta</taxon>
        <taxon>Tracheophyta</taxon>
        <taxon>Spermatophyta</taxon>
        <taxon>Magnoliopsida</taxon>
        <taxon>eudicotyledons</taxon>
        <taxon>Gunneridae</taxon>
        <taxon>Pentapetalae</taxon>
        <taxon>rosids</taxon>
        <taxon>fabids</taxon>
        <taxon>Rosales</taxon>
        <taxon>Cannabaceae</taxon>
        <taxon>Cannabis</taxon>
    </lineage>
</organism>
<dbReference type="AlphaFoldDB" id="A0A803QGQ6"/>
<evidence type="ECO:0000256" key="1">
    <source>
        <dbReference type="SAM" id="MobiDB-lite"/>
    </source>
</evidence>
<dbReference type="EnsemblPlants" id="evm.model.09.586">
    <property type="protein sequence ID" value="cds.evm.model.09.586"/>
    <property type="gene ID" value="evm.TU.09.586"/>
</dbReference>
<feature type="region of interest" description="Disordered" evidence="1">
    <location>
        <begin position="51"/>
        <end position="79"/>
    </location>
</feature>
<evidence type="ECO:0000313" key="2">
    <source>
        <dbReference type="EnsemblPlants" id="cds.evm.model.09.586"/>
    </source>
</evidence>
<dbReference type="Proteomes" id="UP000596661">
    <property type="component" value="Chromosome 9"/>
</dbReference>